<dbReference type="Proteomes" id="UP000069632">
    <property type="component" value="Unassembled WGS sequence"/>
</dbReference>
<evidence type="ECO:0000313" key="3">
    <source>
        <dbReference type="Proteomes" id="UP000069632"/>
    </source>
</evidence>
<dbReference type="EMBL" id="FIZP01000006">
    <property type="protein sequence ID" value="CZE48274.1"/>
    <property type="molecule type" value="Genomic_DNA"/>
</dbReference>
<evidence type="ECO:0000256" key="1">
    <source>
        <dbReference type="SAM" id="Coils"/>
    </source>
</evidence>
<dbReference type="AlphaFoldDB" id="A0A128EHG5"/>
<accession>A0A128EHG5</accession>
<evidence type="ECO:0000313" key="2">
    <source>
        <dbReference type="EMBL" id="CZE48274.1"/>
    </source>
</evidence>
<reference evidence="2 3" key="1">
    <citation type="submission" date="2016-02" db="EMBL/GenBank/DDBJ databases">
        <authorList>
            <consortium name="Pathogen Informatics"/>
        </authorList>
    </citation>
    <scope>NUCLEOTIDE SEQUENCE [LARGE SCALE GENOMIC DNA]</scope>
    <source>
        <strain evidence="2 3">RC20</strain>
    </source>
</reference>
<protein>
    <submittedName>
        <fullName evidence="2">Mobilization protein</fullName>
    </submittedName>
</protein>
<proteinExistence type="predicted"/>
<keyword evidence="1" id="KW-0175">Coiled coil</keyword>
<sequence>MARKSCIAFQKSSKMSFFHNAREGFKAKTVYPELSCKNEIMNDSFDSTQLFNLMYNEAKNNYITRTNQKMQVKKENLIWEAVVNTNKNTSFEQLQKVAELVEKKLGYRTLQIAHHLDEGHIDEQGNFITNYHAHLVFFTLDKNGKSLCSKHYKNKQLFRDLQTEVAEILRMERGQENSKARRLEHREYKRLKQATSPLEAKIEQLENELKTILNTPNIDTQLLIENLQNENKTLTKKLAKAQIKALREQLKAQNAELRGILRENKAGRADYGGLEGQVNEVKFELDKLESKLKTQNHIEENDVNNIAKQIENLHLPANFKVREPDKISKILGLDI</sequence>
<gene>
    <name evidence="2" type="ORF">ERS672216_01332</name>
</gene>
<organism evidence="2 3">
    <name type="scientific">Campylobacter geochelonis</name>
    <dbReference type="NCBI Taxonomy" id="1780362"/>
    <lineage>
        <taxon>Bacteria</taxon>
        <taxon>Pseudomonadati</taxon>
        <taxon>Campylobacterota</taxon>
        <taxon>Epsilonproteobacteria</taxon>
        <taxon>Campylobacterales</taxon>
        <taxon>Campylobacteraceae</taxon>
        <taxon>Campylobacter</taxon>
    </lineage>
</organism>
<dbReference type="OrthoDB" id="5363710at2"/>
<keyword evidence="3" id="KW-1185">Reference proteome</keyword>
<dbReference type="RefSeq" id="WP_075540334.1">
    <property type="nucleotide sequence ID" value="NZ_CP053844.1"/>
</dbReference>
<feature type="coiled-coil region" evidence="1">
    <location>
        <begin position="188"/>
        <end position="291"/>
    </location>
</feature>
<name>A0A128EHG5_9BACT</name>